<evidence type="ECO:0000313" key="1">
    <source>
        <dbReference type="EMBL" id="VFK40482.1"/>
    </source>
</evidence>
<proteinExistence type="predicted"/>
<accession>A0A450YG00</accession>
<gene>
    <name evidence="1" type="ORF">BECKTC1821E_GA0114239_100768</name>
</gene>
<sequence>MKTLQKMAYGFREMEFLDLEIEAPHETKHALVG</sequence>
<protein>
    <submittedName>
        <fullName evidence="1">Uncharacterized protein</fullName>
    </submittedName>
</protein>
<organism evidence="1">
    <name type="scientific">Candidatus Kentrum sp. TC</name>
    <dbReference type="NCBI Taxonomy" id="2126339"/>
    <lineage>
        <taxon>Bacteria</taxon>
        <taxon>Pseudomonadati</taxon>
        <taxon>Pseudomonadota</taxon>
        <taxon>Gammaproteobacteria</taxon>
        <taxon>Candidatus Kentrum</taxon>
    </lineage>
</organism>
<reference evidence="1" key="1">
    <citation type="submission" date="2019-02" db="EMBL/GenBank/DDBJ databases">
        <authorList>
            <person name="Gruber-Vodicka R. H."/>
            <person name="Seah K. B. B."/>
        </authorList>
    </citation>
    <scope>NUCLEOTIDE SEQUENCE</scope>
    <source>
        <strain evidence="1">BECK_BZ125</strain>
    </source>
</reference>
<name>A0A450YG00_9GAMM</name>
<dbReference type="EMBL" id="CAADFT010000007">
    <property type="protein sequence ID" value="VFK40482.1"/>
    <property type="molecule type" value="Genomic_DNA"/>
</dbReference>
<dbReference type="AlphaFoldDB" id="A0A450YG00"/>